<dbReference type="OrthoDB" id="167659at2759"/>
<evidence type="ECO:0000256" key="1">
    <source>
        <dbReference type="SAM" id="MobiDB-lite"/>
    </source>
</evidence>
<dbReference type="AlphaFoldDB" id="A0A8K1FKB3"/>
<protein>
    <submittedName>
        <fullName evidence="3">Uncharacterized protein</fullName>
    </submittedName>
</protein>
<feature type="signal peptide" evidence="2">
    <location>
        <begin position="1"/>
        <end position="20"/>
    </location>
</feature>
<feature type="chain" id="PRO_5035469365" evidence="2">
    <location>
        <begin position="21"/>
        <end position="305"/>
    </location>
</feature>
<keyword evidence="2" id="KW-0732">Signal</keyword>
<evidence type="ECO:0000313" key="4">
    <source>
        <dbReference type="Proteomes" id="UP000794436"/>
    </source>
</evidence>
<gene>
    <name evidence="3" type="ORF">Poli38472_003631</name>
</gene>
<sequence>MKLSSVLSTVGLLCFALVNAADVPPPPPENRTFEAPRDKDGRRKIKTGAQFGKTGARIDVCPSGDCTNGQMISLSVSRIEEFKKDGTKVVTADTTNKGANAWLPIETTTINGVSAAVTSFAGDIVVNSKTAKFNLSTIIFESTSWAMNGQQNLTVPAGALKFSVSISSWPFAEGAADNYLQFAVKLKAKSKNNSTALGPPERRKGNATHPRDTVDMGEGMYMDAPTNAVIDGTDTSISAEINSHHDVVEYVWKFPQFKTGIYYDPVVGTTDASASVTTDSSSGVSVAMVASSLIAGLAALSFAFF</sequence>
<organism evidence="3 4">
    <name type="scientific">Pythium oligandrum</name>
    <name type="common">Mycoparasitic fungus</name>
    <dbReference type="NCBI Taxonomy" id="41045"/>
    <lineage>
        <taxon>Eukaryota</taxon>
        <taxon>Sar</taxon>
        <taxon>Stramenopiles</taxon>
        <taxon>Oomycota</taxon>
        <taxon>Peronosporomycetes</taxon>
        <taxon>Pythiales</taxon>
        <taxon>Pythiaceae</taxon>
        <taxon>Pythium</taxon>
    </lineage>
</organism>
<dbReference type="EMBL" id="SPLM01000036">
    <property type="protein sequence ID" value="TMW65866.1"/>
    <property type="molecule type" value="Genomic_DNA"/>
</dbReference>
<evidence type="ECO:0000256" key="2">
    <source>
        <dbReference type="SAM" id="SignalP"/>
    </source>
</evidence>
<reference evidence="3" key="1">
    <citation type="submission" date="2019-03" db="EMBL/GenBank/DDBJ databases">
        <title>Long read genome sequence of the mycoparasitic Pythium oligandrum ATCC 38472 isolated from sugarbeet rhizosphere.</title>
        <authorList>
            <person name="Gaulin E."/>
        </authorList>
    </citation>
    <scope>NUCLEOTIDE SEQUENCE</scope>
    <source>
        <strain evidence="3">ATCC 38472_TT</strain>
    </source>
</reference>
<evidence type="ECO:0000313" key="3">
    <source>
        <dbReference type="EMBL" id="TMW65866.1"/>
    </source>
</evidence>
<feature type="region of interest" description="Disordered" evidence="1">
    <location>
        <begin position="192"/>
        <end position="216"/>
    </location>
</feature>
<proteinExistence type="predicted"/>
<name>A0A8K1FKB3_PYTOL</name>
<keyword evidence="4" id="KW-1185">Reference proteome</keyword>
<accession>A0A8K1FKB3</accession>
<feature type="compositionally biased region" description="Basic and acidic residues" evidence="1">
    <location>
        <begin position="200"/>
        <end position="214"/>
    </location>
</feature>
<comment type="caution">
    <text evidence="3">The sequence shown here is derived from an EMBL/GenBank/DDBJ whole genome shotgun (WGS) entry which is preliminary data.</text>
</comment>
<dbReference type="Proteomes" id="UP000794436">
    <property type="component" value="Unassembled WGS sequence"/>
</dbReference>